<dbReference type="Proteomes" id="UP001151760">
    <property type="component" value="Unassembled WGS sequence"/>
</dbReference>
<keyword evidence="1" id="KW-0472">Membrane</keyword>
<feature type="transmembrane region" description="Helical" evidence="1">
    <location>
        <begin position="42"/>
        <end position="64"/>
    </location>
</feature>
<evidence type="ECO:0000256" key="1">
    <source>
        <dbReference type="SAM" id="Phobius"/>
    </source>
</evidence>
<keyword evidence="1" id="KW-1133">Transmembrane helix</keyword>
<proteinExistence type="predicted"/>
<comment type="caution">
    <text evidence="2">The sequence shown here is derived from an EMBL/GenBank/DDBJ whole genome shotgun (WGS) entry which is preliminary data.</text>
</comment>
<keyword evidence="1" id="KW-0812">Transmembrane</keyword>
<reference evidence="2" key="2">
    <citation type="submission" date="2022-01" db="EMBL/GenBank/DDBJ databases">
        <authorList>
            <person name="Yamashiro T."/>
            <person name="Shiraishi A."/>
            <person name="Satake H."/>
            <person name="Nakayama K."/>
        </authorList>
    </citation>
    <scope>NUCLEOTIDE SEQUENCE</scope>
</reference>
<keyword evidence="3" id="KW-1185">Reference proteome</keyword>
<sequence>MQWHEGLSWIHHPVTNALRLFFFPVLLAIVYSPGFHPSLLPIIFFVLLHQTVASTGLLVELLYLSWRSLHLHFKSHFFKVIFINLVQVLHDPVRQLDDLACKNNDEFVPWL</sequence>
<gene>
    <name evidence="2" type="ORF">Tco_0600507</name>
</gene>
<accession>A0ABQ4WBY0</accession>
<evidence type="ECO:0000313" key="2">
    <source>
        <dbReference type="EMBL" id="GJS50386.1"/>
    </source>
</evidence>
<organism evidence="2 3">
    <name type="scientific">Tanacetum coccineum</name>
    <dbReference type="NCBI Taxonomy" id="301880"/>
    <lineage>
        <taxon>Eukaryota</taxon>
        <taxon>Viridiplantae</taxon>
        <taxon>Streptophyta</taxon>
        <taxon>Embryophyta</taxon>
        <taxon>Tracheophyta</taxon>
        <taxon>Spermatophyta</taxon>
        <taxon>Magnoliopsida</taxon>
        <taxon>eudicotyledons</taxon>
        <taxon>Gunneridae</taxon>
        <taxon>Pentapetalae</taxon>
        <taxon>asterids</taxon>
        <taxon>campanulids</taxon>
        <taxon>Asterales</taxon>
        <taxon>Asteraceae</taxon>
        <taxon>Asteroideae</taxon>
        <taxon>Anthemideae</taxon>
        <taxon>Anthemidinae</taxon>
        <taxon>Tanacetum</taxon>
    </lineage>
</organism>
<reference evidence="2" key="1">
    <citation type="journal article" date="2022" name="Int. J. Mol. Sci.">
        <title>Draft Genome of Tanacetum Coccineum: Genomic Comparison of Closely Related Tanacetum-Family Plants.</title>
        <authorList>
            <person name="Yamashiro T."/>
            <person name="Shiraishi A."/>
            <person name="Nakayama K."/>
            <person name="Satake H."/>
        </authorList>
    </citation>
    <scope>NUCLEOTIDE SEQUENCE</scope>
</reference>
<evidence type="ECO:0000313" key="3">
    <source>
        <dbReference type="Proteomes" id="UP001151760"/>
    </source>
</evidence>
<protein>
    <submittedName>
        <fullName evidence="2">Uncharacterized protein</fullName>
    </submittedName>
</protein>
<dbReference type="EMBL" id="BQNB010008511">
    <property type="protein sequence ID" value="GJS50386.1"/>
    <property type="molecule type" value="Genomic_DNA"/>
</dbReference>
<name>A0ABQ4WBY0_9ASTR</name>
<feature type="transmembrane region" description="Helical" evidence="1">
    <location>
        <begin position="20"/>
        <end position="36"/>
    </location>
</feature>